<organism evidence="1 2">
    <name type="scientific">Hoeflea marina</name>
    <dbReference type="NCBI Taxonomy" id="274592"/>
    <lineage>
        <taxon>Bacteria</taxon>
        <taxon>Pseudomonadati</taxon>
        <taxon>Pseudomonadota</taxon>
        <taxon>Alphaproteobacteria</taxon>
        <taxon>Hyphomicrobiales</taxon>
        <taxon>Rhizobiaceae</taxon>
        <taxon>Hoeflea</taxon>
    </lineage>
</organism>
<evidence type="ECO:0000313" key="2">
    <source>
        <dbReference type="Proteomes" id="UP000246352"/>
    </source>
</evidence>
<dbReference type="Proteomes" id="UP000246352">
    <property type="component" value="Unassembled WGS sequence"/>
</dbReference>
<proteinExistence type="predicted"/>
<comment type="caution">
    <text evidence="1">The sequence shown here is derived from an EMBL/GenBank/DDBJ whole genome shotgun (WGS) entry which is preliminary data.</text>
</comment>
<evidence type="ECO:0000313" key="1">
    <source>
        <dbReference type="EMBL" id="PWW04093.1"/>
    </source>
</evidence>
<name>A0A317PRH6_9HYPH</name>
<gene>
    <name evidence="1" type="ORF">DFR52_101783</name>
</gene>
<dbReference type="EMBL" id="QGTR01000001">
    <property type="protein sequence ID" value="PWW04093.1"/>
    <property type="molecule type" value="Genomic_DNA"/>
</dbReference>
<keyword evidence="2" id="KW-1185">Reference proteome</keyword>
<sequence>MPGSIQSGFALIKPDSRPVAAACGHSLPGWTAVTAAEINVNGSAP</sequence>
<accession>A0A317PRH6</accession>
<reference evidence="1 2" key="1">
    <citation type="submission" date="2018-05" db="EMBL/GenBank/DDBJ databases">
        <title>Genomic Encyclopedia of Type Strains, Phase IV (KMG-IV): sequencing the most valuable type-strain genomes for metagenomic binning, comparative biology and taxonomic classification.</title>
        <authorList>
            <person name="Goeker M."/>
        </authorList>
    </citation>
    <scope>NUCLEOTIDE SEQUENCE [LARGE SCALE GENOMIC DNA]</scope>
    <source>
        <strain evidence="1 2">DSM 16791</strain>
    </source>
</reference>
<protein>
    <submittedName>
        <fullName evidence="1">Uncharacterized protein</fullName>
    </submittedName>
</protein>
<dbReference type="AlphaFoldDB" id="A0A317PRH6"/>